<name>W9AN46_MYCCO</name>
<dbReference type="AlphaFoldDB" id="W9AN46"/>
<reference evidence="2" key="2">
    <citation type="submission" date="2014-03" db="EMBL/GenBank/DDBJ databases">
        <authorList>
            <person name="Urmite Genomes"/>
        </authorList>
    </citation>
    <scope>NUCLEOTIDE SEQUENCE</scope>
    <source>
        <strain evidence="2">DSM 44829</strain>
    </source>
</reference>
<evidence type="ECO:0000259" key="1">
    <source>
        <dbReference type="Pfam" id="PF02784"/>
    </source>
</evidence>
<dbReference type="InterPro" id="IPR022644">
    <property type="entry name" value="De-COase2_N"/>
</dbReference>
<evidence type="ECO:0000313" key="3">
    <source>
        <dbReference type="Proteomes" id="UP000028870"/>
    </source>
</evidence>
<comment type="caution">
    <text evidence="2">The sequence shown here is derived from an EMBL/GenBank/DDBJ whole genome shotgun (WGS) entry which is preliminary data.</text>
</comment>
<keyword evidence="3" id="KW-1185">Reference proteome</keyword>
<dbReference type="EMBL" id="CCBB010000001">
    <property type="protein sequence ID" value="CDO06908.1"/>
    <property type="molecule type" value="Genomic_DNA"/>
</dbReference>
<dbReference type="STRING" id="258533.BN977_01703"/>
<dbReference type="GO" id="GO:0003824">
    <property type="term" value="F:catalytic activity"/>
    <property type="evidence" value="ECO:0007669"/>
    <property type="project" value="InterPro"/>
</dbReference>
<dbReference type="SUPFAM" id="SSF51419">
    <property type="entry name" value="PLP-binding barrel"/>
    <property type="match status" value="1"/>
</dbReference>
<gene>
    <name evidence="2" type="ORF">BN977_01703</name>
</gene>
<evidence type="ECO:0000313" key="2">
    <source>
        <dbReference type="EMBL" id="CDO06908.1"/>
    </source>
</evidence>
<dbReference type="Proteomes" id="UP000028870">
    <property type="component" value="Unassembled WGS sequence"/>
</dbReference>
<feature type="domain" description="Orn/DAP/Arg decarboxylase 2 N-terminal" evidence="1">
    <location>
        <begin position="35"/>
        <end position="128"/>
    </location>
</feature>
<reference evidence="2" key="1">
    <citation type="submission" date="2014-03" db="EMBL/GenBank/DDBJ databases">
        <title>Draft Genome Sequence of Mycobacterium cosmeticum DSM 44829.</title>
        <authorList>
            <person name="Croce O."/>
            <person name="Robert C."/>
            <person name="Raoult D."/>
            <person name="Drancourt M."/>
        </authorList>
    </citation>
    <scope>NUCLEOTIDE SEQUENCE [LARGE SCALE GENOMIC DNA]</scope>
    <source>
        <strain evidence="2">DSM 44829</strain>
    </source>
</reference>
<accession>W9AN46</accession>
<dbReference type="Gene3D" id="3.20.20.10">
    <property type="entry name" value="Alanine racemase"/>
    <property type="match status" value="1"/>
</dbReference>
<proteinExistence type="predicted"/>
<dbReference type="eggNOG" id="COG0019">
    <property type="taxonomic scope" value="Bacteria"/>
</dbReference>
<sequence>MHTLVSPGMSSAHRFAQRLLHVRPVDVLDETVLLRRCAVYRKAFRFSTLNLPAGVLQSGAVAEWIRRHGVGVEACSVDEVDRALSRGISTKQIVLHCGSGVDADSVRSAAGAGVLRFRISAEEQLDALVPRSGARVVVDCAASDWERLAAAVIARPGVELIGLHRHIARPDGVDGADAVIGMVAGLAGVSRRHRTILGQLSLSGVGFGSADDIEATRLAAEVLYEVVGDGCALCRYPRPVLALSPAPEELL</sequence>
<dbReference type="InterPro" id="IPR029066">
    <property type="entry name" value="PLP-binding_barrel"/>
</dbReference>
<organism evidence="2 3">
    <name type="scientific">Mycolicibacterium cosmeticum</name>
    <dbReference type="NCBI Taxonomy" id="258533"/>
    <lineage>
        <taxon>Bacteria</taxon>
        <taxon>Bacillati</taxon>
        <taxon>Actinomycetota</taxon>
        <taxon>Actinomycetes</taxon>
        <taxon>Mycobacteriales</taxon>
        <taxon>Mycobacteriaceae</taxon>
        <taxon>Mycolicibacterium</taxon>
    </lineage>
</organism>
<dbReference type="Pfam" id="PF02784">
    <property type="entry name" value="Orn_Arg_deC_N"/>
    <property type="match status" value="1"/>
</dbReference>
<protein>
    <submittedName>
        <fullName evidence="2">Orn/DAP/Arg decarboxylase 2</fullName>
    </submittedName>
</protein>